<keyword evidence="2" id="KW-1185">Reference proteome</keyword>
<evidence type="ECO:0000313" key="1">
    <source>
        <dbReference type="EMBL" id="KAJ0013762.1"/>
    </source>
</evidence>
<name>A0ACC0X9D1_9ROSI</name>
<accession>A0ACC0X9D1</accession>
<dbReference type="Proteomes" id="UP001163603">
    <property type="component" value="Chromosome 13"/>
</dbReference>
<reference evidence="2" key="1">
    <citation type="journal article" date="2023" name="G3 (Bethesda)">
        <title>Genome assembly and association tests identify interacting loci associated with vigor, precocity, and sex in interspecific pistachio rootstocks.</title>
        <authorList>
            <person name="Palmer W."/>
            <person name="Jacygrad E."/>
            <person name="Sagayaradj S."/>
            <person name="Cavanaugh K."/>
            <person name="Han R."/>
            <person name="Bertier L."/>
            <person name="Beede B."/>
            <person name="Kafkas S."/>
            <person name="Golino D."/>
            <person name="Preece J."/>
            <person name="Michelmore R."/>
        </authorList>
    </citation>
    <scope>NUCLEOTIDE SEQUENCE [LARGE SCALE GENOMIC DNA]</scope>
</reference>
<comment type="caution">
    <text evidence="1">The sequence shown here is derived from an EMBL/GenBank/DDBJ whole genome shotgun (WGS) entry which is preliminary data.</text>
</comment>
<evidence type="ECO:0000313" key="2">
    <source>
        <dbReference type="Proteomes" id="UP001163603"/>
    </source>
</evidence>
<protein>
    <submittedName>
        <fullName evidence="1">Uncharacterized protein</fullName>
    </submittedName>
</protein>
<gene>
    <name evidence="1" type="ORF">Pint_21091</name>
</gene>
<sequence>MASGVKSAFKSVKVRGLGTFLRDLKETGFLNVLFDGNLL</sequence>
<dbReference type="EMBL" id="CM047748">
    <property type="protein sequence ID" value="KAJ0013762.1"/>
    <property type="molecule type" value="Genomic_DNA"/>
</dbReference>
<organism evidence="1 2">
    <name type="scientific">Pistacia integerrima</name>
    <dbReference type="NCBI Taxonomy" id="434235"/>
    <lineage>
        <taxon>Eukaryota</taxon>
        <taxon>Viridiplantae</taxon>
        <taxon>Streptophyta</taxon>
        <taxon>Embryophyta</taxon>
        <taxon>Tracheophyta</taxon>
        <taxon>Spermatophyta</taxon>
        <taxon>Magnoliopsida</taxon>
        <taxon>eudicotyledons</taxon>
        <taxon>Gunneridae</taxon>
        <taxon>Pentapetalae</taxon>
        <taxon>rosids</taxon>
        <taxon>malvids</taxon>
        <taxon>Sapindales</taxon>
        <taxon>Anacardiaceae</taxon>
        <taxon>Pistacia</taxon>
    </lineage>
</organism>
<proteinExistence type="predicted"/>